<accession>A0AAD9PLS0</accession>
<dbReference type="RefSeq" id="XP_067803979.1">
    <property type="nucleotide sequence ID" value="XM_067945188.1"/>
</dbReference>
<dbReference type="GeneID" id="94334434"/>
<keyword evidence="7" id="KW-0482">Metalloprotease</keyword>
<proteinExistence type="inferred from homology"/>
<evidence type="ECO:0000256" key="8">
    <source>
        <dbReference type="ARBA" id="ARBA00023128"/>
    </source>
</evidence>
<comment type="similarity">
    <text evidence="9">Belongs to the peptidase M16 family.</text>
</comment>
<dbReference type="PANTHER" id="PTHR11851:SF149">
    <property type="entry name" value="GH01077P"/>
    <property type="match status" value="1"/>
</dbReference>
<keyword evidence="6" id="KW-0862">Zinc</keyword>
<dbReference type="GO" id="GO:0006508">
    <property type="term" value="P:proteolysis"/>
    <property type="evidence" value="ECO:0007669"/>
    <property type="project" value="UniProtKB-KW"/>
</dbReference>
<feature type="domain" description="Peptidase M16 N-terminal" evidence="10">
    <location>
        <begin position="81"/>
        <end position="227"/>
    </location>
</feature>
<keyword evidence="4" id="KW-0479">Metal-binding</keyword>
<dbReference type="GO" id="GO:0004222">
    <property type="term" value="F:metalloendopeptidase activity"/>
    <property type="evidence" value="ECO:0007669"/>
    <property type="project" value="InterPro"/>
</dbReference>
<dbReference type="InterPro" id="IPR007863">
    <property type="entry name" value="Peptidase_M16_C"/>
</dbReference>
<evidence type="ECO:0000256" key="1">
    <source>
        <dbReference type="ARBA" id="ARBA00001947"/>
    </source>
</evidence>
<feature type="domain" description="Peptidase M16 C-terminal" evidence="11">
    <location>
        <begin position="234"/>
        <end position="422"/>
    </location>
</feature>
<dbReference type="PANTHER" id="PTHR11851">
    <property type="entry name" value="METALLOPROTEASE"/>
    <property type="match status" value="1"/>
</dbReference>
<sequence>MAIISKMHQSAIGFCKLGFRSIPPSPLLSEAFTRLRKPGTFASRSMASLATAIDLVKGTKLSLNILNQPPCEVTTLSNGLRVASVRMPGAASTIGVWIDSGSRFETHQTNGVAHFLEHMIFKGTNQRTRLQLEEEIEQKGAHLNAYTAREQTGYYARCFNKDIPWCVELLGDILQNSKMDPDQIESEKHVILREMEEVEKSMEEVIFDRLHMTAFRDSPLGFTILGPVENIKNMQRELLLEYIDKNYKADRMVFCGVGDLEHDQLVTLAEKHLGSIPKGNGPIVLEKPLFVGSELLNRNDDMGPNAHIAVALEGVPWTNPDSVAFMLMQSIVGSYKRNNEGIVPGKLSGNRTIHAVANRMTVGCAESFSAFNTCYKDTGLFGFYAECDEVAVDHCVGELMFGITSMCYSVTDEEVERAKRQLMLQFLSMSDSTSTVAEEVARQLLVYKRRMPIAEFMLRLDKIDAEEIKRVAWKYLHDSEVASTAIGPIHGMPSIIEIRQKTYWLRY</sequence>
<dbReference type="Pfam" id="PF00675">
    <property type="entry name" value="Peptidase_M16"/>
    <property type="match status" value="1"/>
</dbReference>
<evidence type="ECO:0000313" key="13">
    <source>
        <dbReference type="Proteomes" id="UP001214638"/>
    </source>
</evidence>
<evidence type="ECO:0000256" key="9">
    <source>
        <dbReference type="RuleBase" id="RU004447"/>
    </source>
</evidence>
<dbReference type="GO" id="GO:0046872">
    <property type="term" value="F:metal ion binding"/>
    <property type="evidence" value="ECO:0007669"/>
    <property type="project" value="UniProtKB-KW"/>
</dbReference>
<evidence type="ECO:0000256" key="2">
    <source>
        <dbReference type="ARBA" id="ARBA00004173"/>
    </source>
</evidence>
<keyword evidence="13" id="KW-1185">Reference proteome</keyword>
<evidence type="ECO:0000256" key="4">
    <source>
        <dbReference type="ARBA" id="ARBA00022723"/>
    </source>
</evidence>
<dbReference type="InterPro" id="IPR050361">
    <property type="entry name" value="MPP/UQCRC_Complex"/>
</dbReference>
<dbReference type="Gene3D" id="3.30.830.10">
    <property type="entry name" value="Metalloenzyme, LuxS/M16 peptidase-like"/>
    <property type="match status" value="2"/>
</dbReference>
<dbReference type="InterPro" id="IPR011249">
    <property type="entry name" value="Metalloenz_LuxS/M16"/>
</dbReference>
<dbReference type="Proteomes" id="UP001214638">
    <property type="component" value="Unassembled WGS sequence"/>
</dbReference>
<comment type="caution">
    <text evidence="12">The sequence shown here is derived from an EMBL/GenBank/DDBJ whole genome shotgun (WGS) entry which is preliminary data.</text>
</comment>
<evidence type="ECO:0000256" key="3">
    <source>
        <dbReference type="ARBA" id="ARBA00022670"/>
    </source>
</evidence>
<name>A0AAD9PLS0_9APIC</name>
<reference evidence="12" key="1">
    <citation type="journal article" date="2023" name="Nat. Microbiol.">
        <title>Babesia duncani multi-omics identifies virulence factors and drug targets.</title>
        <authorList>
            <person name="Singh P."/>
            <person name="Lonardi S."/>
            <person name="Liang Q."/>
            <person name="Vydyam P."/>
            <person name="Khabirova E."/>
            <person name="Fang T."/>
            <person name="Gihaz S."/>
            <person name="Thekkiniath J."/>
            <person name="Munshi M."/>
            <person name="Abel S."/>
            <person name="Ciampossin L."/>
            <person name="Batugedara G."/>
            <person name="Gupta M."/>
            <person name="Lu X.M."/>
            <person name="Lenz T."/>
            <person name="Chakravarty S."/>
            <person name="Cornillot E."/>
            <person name="Hu Y."/>
            <person name="Ma W."/>
            <person name="Gonzalez L.M."/>
            <person name="Sanchez S."/>
            <person name="Estrada K."/>
            <person name="Sanchez-Flores A."/>
            <person name="Montero E."/>
            <person name="Harb O.S."/>
            <person name="Le Roch K.G."/>
            <person name="Mamoun C.B."/>
        </authorList>
    </citation>
    <scope>NUCLEOTIDE SEQUENCE</scope>
    <source>
        <strain evidence="12">WA1</strain>
    </source>
</reference>
<evidence type="ECO:0000313" key="12">
    <source>
        <dbReference type="EMBL" id="KAK2197137.1"/>
    </source>
</evidence>
<evidence type="ECO:0000256" key="5">
    <source>
        <dbReference type="ARBA" id="ARBA00022801"/>
    </source>
</evidence>
<comment type="subcellular location">
    <subcellularLocation>
        <location evidence="2">Mitochondrion</location>
    </subcellularLocation>
</comment>
<organism evidence="12 13">
    <name type="scientific">Babesia duncani</name>
    <dbReference type="NCBI Taxonomy" id="323732"/>
    <lineage>
        <taxon>Eukaryota</taxon>
        <taxon>Sar</taxon>
        <taxon>Alveolata</taxon>
        <taxon>Apicomplexa</taxon>
        <taxon>Aconoidasida</taxon>
        <taxon>Piroplasmida</taxon>
        <taxon>Babesiidae</taxon>
        <taxon>Babesia</taxon>
    </lineage>
</organism>
<dbReference type="Pfam" id="PF05193">
    <property type="entry name" value="Peptidase_M16_C"/>
    <property type="match status" value="1"/>
</dbReference>
<evidence type="ECO:0000256" key="7">
    <source>
        <dbReference type="ARBA" id="ARBA00023049"/>
    </source>
</evidence>
<dbReference type="PROSITE" id="PS00143">
    <property type="entry name" value="INSULINASE"/>
    <property type="match status" value="1"/>
</dbReference>
<dbReference type="InterPro" id="IPR011765">
    <property type="entry name" value="Pept_M16_N"/>
</dbReference>
<gene>
    <name evidence="12" type="ORF">BdWA1_000136</name>
</gene>
<evidence type="ECO:0000259" key="11">
    <source>
        <dbReference type="Pfam" id="PF05193"/>
    </source>
</evidence>
<dbReference type="FunFam" id="3.30.830.10:FF:000008">
    <property type="entry name" value="Mitochondrial-processing peptidase subunit beta"/>
    <property type="match status" value="1"/>
</dbReference>
<dbReference type="KEGG" id="bdw:94334434"/>
<keyword evidence="5" id="KW-0378">Hydrolase</keyword>
<protein>
    <submittedName>
        <fullName evidence="12">Bifunctional Peptidase M16</fullName>
    </submittedName>
</protein>
<keyword evidence="3" id="KW-0645">Protease</keyword>
<dbReference type="EMBL" id="JALLKP010000001">
    <property type="protein sequence ID" value="KAK2197137.1"/>
    <property type="molecule type" value="Genomic_DNA"/>
</dbReference>
<dbReference type="GO" id="GO:0005739">
    <property type="term" value="C:mitochondrion"/>
    <property type="evidence" value="ECO:0007669"/>
    <property type="project" value="UniProtKB-SubCell"/>
</dbReference>
<dbReference type="SUPFAM" id="SSF63411">
    <property type="entry name" value="LuxS/MPP-like metallohydrolase"/>
    <property type="match status" value="2"/>
</dbReference>
<dbReference type="AlphaFoldDB" id="A0AAD9PLS0"/>
<evidence type="ECO:0000259" key="10">
    <source>
        <dbReference type="Pfam" id="PF00675"/>
    </source>
</evidence>
<dbReference type="InterPro" id="IPR001431">
    <property type="entry name" value="Pept_M16_Zn_BS"/>
</dbReference>
<comment type="cofactor">
    <cofactor evidence="1">
        <name>Zn(2+)</name>
        <dbReference type="ChEBI" id="CHEBI:29105"/>
    </cofactor>
</comment>
<keyword evidence="8" id="KW-0496">Mitochondrion</keyword>
<evidence type="ECO:0000256" key="6">
    <source>
        <dbReference type="ARBA" id="ARBA00022833"/>
    </source>
</evidence>